<evidence type="ECO:0000313" key="4">
    <source>
        <dbReference type="Proteomes" id="UP001151287"/>
    </source>
</evidence>
<name>A0A9Q0CD01_9POAL</name>
<reference evidence="3" key="1">
    <citation type="journal article" date="2022" name="Cell">
        <title>Repeat-based holocentromeres influence genome architecture and karyotype evolution.</title>
        <authorList>
            <person name="Hofstatter P.G."/>
            <person name="Thangavel G."/>
            <person name="Lux T."/>
            <person name="Neumann P."/>
            <person name="Vondrak T."/>
            <person name="Novak P."/>
            <person name="Zhang M."/>
            <person name="Costa L."/>
            <person name="Castellani M."/>
            <person name="Scott A."/>
            <person name="Toegelov H."/>
            <person name="Fuchs J."/>
            <person name="Mata-Sucre Y."/>
            <person name="Dias Y."/>
            <person name="Vanzela A.L.L."/>
            <person name="Huettel B."/>
            <person name="Almeida C.C.S."/>
            <person name="Simkova H."/>
            <person name="Souza G."/>
            <person name="Pedrosa-Harand A."/>
            <person name="Macas J."/>
            <person name="Mayer K.F.X."/>
            <person name="Houben A."/>
            <person name="Marques A."/>
        </authorList>
    </citation>
    <scope>NUCLEOTIDE SEQUENCE</scope>
    <source>
        <strain evidence="3">RhyBre1mFocal</strain>
    </source>
</reference>
<dbReference type="GO" id="GO:0016853">
    <property type="term" value="F:isomerase activity"/>
    <property type="evidence" value="ECO:0007669"/>
    <property type="project" value="UniProtKB-KW"/>
</dbReference>
<keyword evidence="4" id="KW-1185">Reference proteome</keyword>
<sequence length="293" mass="32055">MPQRAIKYAVVDAFTSEAFKGNPAAVCLLEENTDVDEKWMLSVAKEFNAPMTAFLSPIGSHANGVESSDCDAPRFRIQWFTPTVEVDLCGHGTVAASHFLFTSDHVKHDIIKFVAKVGIVTAKKVLKAESREKVFVELDFPLVPMLENDAIELSLPKTLKGVSVVNVQKTSADDIMVELSSGKEVAMLQPDFAEMEKCDGRKVIITGPAPDGSGYDIFTRVFCPKFGVDEDPVCGSAHCALAPYWSKRLSKQSFTSFMASPRSGVVYVKMQEKSQRVCICGEAMTIMLGTLLV</sequence>
<evidence type="ECO:0000313" key="3">
    <source>
        <dbReference type="EMBL" id="KAJ1691585.1"/>
    </source>
</evidence>
<dbReference type="NCBIfam" id="TIGR00654">
    <property type="entry name" value="PhzF_family"/>
    <property type="match status" value="1"/>
</dbReference>
<proteinExistence type="inferred from homology"/>
<dbReference type="InterPro" id="IPR003719">
    <property type="entry name" value="Phenazine_PhzF-like"/>
</dbReference>
<dbReference type="OrthoDB" id="75169at2759"/>
<dbReference type="AlphaFoldDB" id="A0A9Q0CD01"/>
<dbReference type="PANTHER" id="PTHR13774">
    <property type="entry name" value="PHENAZINE BIOSYNTHESIS PROTEIN"/>
    <property type="match status" value="1"/>
</dbReference>
<dbReference type="SUPFAM" id="SSF54506">
    <property type="entry name" value="Diaminopimelate epimerase-like"/>
    <property type="match status" value="1"/>
</dbReference>
<organism evidence="3 4">
    <name type="scientific">Rhynchospora breviuscula</name>
    <dbReference type="NCBI Taxonomy" id="2022672"/>
    <lineage>
        <taxon>Eukaryota</taxon>
        <taxon>Viridiplantae</taxon>
        <taxon>Streptophyta</taxon>
        <taxon>Embryophyta</taxon>
        <taxon>Tracheophyta</taxon>
        <taxon>Spermatophyta</taxon>
        <taxon>Magnoliopsida</taxon>
        <taxon>Liliopsida</taxon>
        <taxon>Poales</taxon>
        <taxon>Cyperaceae</taxon>
        <taxon>Cyperoideae</taxon>
        <taxon>Rhynchosporeae</taxon>
        <taxon>Rhynchospora</taxon>
    </lineage>
</organism>
<evidence type="ECO:0000256" key="1">
    <source>
        <dbReference type="ARBA" id="ARBA00008270"/>
    </source>
</evidence>
<dbReference type="GO" id="GO:0005737">
    <property type="term" value="C:cytoplasm"/>
    <property type="evidence" value="ECO:0007669"/>
    <property type="project" value="TreeGrafter"/>
</dbReference>
<dbReference type="Proteomes" id="UP001151287">
    <property type="component" value="Unassembled WGS sequence"/>
</dbReference>
<dbReference type="PIRSF" id="PIRSF016184">
    <property type="entry name" value="PhzC_PhzF"/>
    <property type="match status" value="1"/>
</dbReference>
<dbReference type="Pfam" id="PF02567">
    <property type="entry name" value="PhzC-PhzF"/>
    <property type="match status" value="1"/>
</dbReference>
<evidence type="ECO:0000256" key="2">
    <source>
        <dbReference type="ARBA" id="ARBA00023235"/>
    </source>
</evidence>
<dbReference type="Gene3D" id="3.10.310.10">
    <property type="entry name" value="Diaminopimelate Epimerase, Chain A, domain 1"/>
    <property type="match status" value="2"/>
</dbReference>
<keyword evidence="2" id="KW-0413">Isomerase</keyword>
<comment type="similarity">
    <text evidence="1">Belongs to the PhzF family.</text>
</comment>
<protein>
    <submittedName>
        <fullName evidence="3">Uncharacterized protein</fullName>
    </submittedName>
</protein>
<dbReference type="PANTHER" id="PTHR13774:SF17">
    <property type="entry name" value="PHENAZINE BIOSYNTHESIS-LIKE DOMAIN-CONTAINING PROTEIN"/>
    <property type="match status" value="1"/>
</dbReference>
<accession>A0A9Q0CD01</accession>
<comment type="caution">
    <text evidence="3">The sequence shown here is derived from an EMBL/GenBank/DDBJ whole genome shotgun (WGS) entry which is preliminary data.</text>
</comment>
<dbReference type="EMBL" id="JAMQYH010000004">
    <property type="protein sequence ID" value="KAJ1691585.1"/>
    <property type="molecule type" value="Genomic_DNA"/>
</dbReference>
<gene>
    <name evidence="3" type="ORF">LUZ63_015740</name>
</gene>